<keyword evidence="5 8" id="KW-0648">Protein biosynthesis</keyword>
<dbReference type="GO" id="GO:0005829">
    <property type="term" value="C:cytosol"/>
    <property type="evidence" value="ECO:0007669"/>
    <property type="project" value="TreeGrafter"/>
</dbReference>
<dbReference type="CDD" id="cd00806">
    <property type="entry name" value="TrpRS_core"/>
    <property type="match status" value="1"/>
</dbReference>
<proteinExistence type="inferred from homology"/>
<dbReference type="SUPFAM" id="SSF52374">
    <property type="entry name" value="Nucleotidylyl transferase"/>
    <property type="match status" value="1"/>
</dbReference>
<feature type="binding site" evidence="8">
    <location>
        <begin position="202"/>
        <end position="206"/>
    </location>
    <ligand>
        <name>ATP</name>
        <dbReference type="ChEBI" id="CHEBI:30616"/>
    </ligand>
</feature>
<evidence type="ECO:0000313" key="11">
    <source>
        <dbReference type="Proteomes" id="UP000177528"/>
    </source>
</evidence>
<dbReference type="InterPro" id="IPR001412">
    <property type="entry name" value="aa-tRNA-synth_I_CS"/>
</dbReference>
<evidence type="ECO:0000256" key="1">
    <source>
        <dbReference type="ARBA" id="ARBA00005594"/>
    </source>
</evidence>
<dbReference type="Proteomes" id="UP000177528">
    <property type="component" value="Unassembled WGS sequence"/>
</dbReference>
<protein>
    <recommendedName>
        <fullName evidence="8">Tryptophan--tRNA ligase</fullName>
        <ecNumber evidence="8">6.1.1.2</ecNumber>
    </recommendedName>
    <alternativeName>
        <fullName evidence="8">Tryptophanyl-tRNA synthetase</fullName>
        <shortName evidence="8">TrpRS</shortName>
    </alternativeName>
</protein>
<evidence type="ECO:0000256" key="5">
    <source>
        <dbReference type="ARBA" id="ARBA00022917"/>
    </source>
</evidence>
<dbReference type="InterPro" id="IPR024109">
    <property type="entry name" value="Trp-tRNA-ligase_bac-type"/>
</dbReference>
<keyword evidence="6 8" id="KW-0030">Aminoacyl-tRNA synthetase</keyword>
<comment type="catalytic activity">
    <reaction evidence="7 8">
        <text>tRNA(Trp) + L-tryptophan + ATP = L-tryptophyl-tRNA(Trp) + AMP + diphosphate + H(+)</text>
        <dbReference type="Rhea" id="RHEA:24080"/>
        <dbReference type="Rhea" id="RHEA-COMP:9671"/>
        <dbReference type="Rhea" id="RHEA-COMP:9705"/>
        <dbReference type="ChEBI" id="CHEBI:15378"/>
        <dbReference type="ChEBI" id="CHEBI:30616"/>
        <dbReference type="ChEBI" id="CHEBI:33019"/>
        <dbReference type="ChEBI" id="CHEBI:57912"/>
        <dbReference type="ChEBI" id="CHEBI:78442"/>
        <dbReference type="ChEBI" id="CHEBI:78535"/>
        <dbReference type="ChEBI" id="CHEBI:456215"/>
        <dbReference type="EC" id="6.1.1.2"/>
    </reaction>
</comment>
<dbReference type="PROSITE" id="PS00178">
    <property type="entry name" value="AA_TRNA_LIGASE_I"/>
    <property type="match status" value="1"/>
</dbReference>
<feature type="short sequence motif" description="'HIGH' region" evidence="8">
    <location>
        <begin position="17"/>
        <end position="25"/>
    </location>
</feature>
<dbReference type="InterPro" id="IPR002306">
    <property type="entry name" value="Trp-tRNA-ligase"/>
</dbReference>
<dbReference type="AlphaFoldDB" id="A0A1G1X0I0"/>
<dbReference type="InterPro" id="IPR050203">
    <property type="entry name" value="Trp-tRNA_synthetase"/>
</dbReference>
<feature type="binding site" evidence="8">
    <location>
        <begin position="24"/>
        <end position="25"/>
    </location>
    <ligand>
        <name>ATP</name>
        <dbReference type="ChEBI" id="CHEBI:30616"/>
    </ligand>
</feature>
<sequence>MAQNLPSNKTIFSGLQPSGNLHIGNYLGAIKQWVRLQENNTALFCVVDQHAITVPYEPKELQNRILDAAAMYLAAGVNPEKSIIFVQSHVAAHTELAWLLSTVTPYGNVTRMTQFKDKSKKLSSKDAISLALFSYPVLMAADILLYNTNVVPVGEDQVQHIELARDIAERFNKQYGPVLTMPEAYIPQETARIMSLTDPKKKMSKSDGEKTYIALTDTAEVIRKKIASAVTDTDPIFSFKKSGPAVQNLLAIYKAFSEKEDQDIEKAFEGKGYKDFKESLAEVIITALSPIQEKYKTLREDDTDLRFTLGRGMHRAQQIANSTLHQVKEVMGLL</sequence>
<dbReference type="GO" id="GO:0005524">
    <property type="term" value="F:ATP binding"/>
    <property type="evidence" value="ECO:0007669"/>
    <property type="project" value="UniProtKB-UniRule"/>
</dbReference>
<keyword evidence="2 8" id="KW-0436">Ligase</keyword>
<name>A0A1G1X0I0_9BACT</name>
<dbReference type="HAMAP" id="MF_00140_B">
    <property type="entry name" value="Trp_tRNA_synth_B"/>
    <property type="match status" value="1"/>
</dbReference>
<comment type="function">
    <text evidence="8">Catalyzes the attachment of tryptophan to tRNA(Trp).</text>
</comment>
<keyword evidence="4 8" id="KW-0067">ATP-binding</keyword>
<feature type="binding site" evidence="8">
    <location>
        <position position="193"/>
    </location>
    <ligand>
        <name>ATP</name>
        <dbReference type="ChEBI" id="CHEBI:30616"/>
    </ligand>
</feature>
<dbReference type="InterPro" id="IPR002305">
    <property type="entry name" value="aa-tRNA-synth_Ic"/>
</dbReference>
<feature type="binding site" evidence="8">
    <location>
        <begin position="154"/>
        <end position="156"/>
    </location>
    <ligand>
        <name>ATP</name>
        <dbReference type="ChEBI" id="CHEBI:30616"/>
    </ligand>
</feature>
<dbReference type="InterPro" id="IPR014729">
    <property type="entry name" value="Rossmann-like_a/b/a_fold"/>
</dbReference>
<accession>A0A1G1X0I0</accession>
<evidence type="ECO:0000256" key="9">
    <source>
        <dbReference type="RuleBase" id="RU363036"/>
    </source>
</evidence>
<evidence type="ECO:0000256" key="2">
    <source>
        <dbReference type="ARBA" id="ARBA00022598"/>
    </source>
</evidence>
<dbReference type="PANTHER" id="PTHR43766">
    <property type="entry name" value="TRYPTOPHAN--TRNA LIGASE, MITOCHONDRIAL"/>
    <property type="match status" value="1"/>
</dbReference>
<evidence type="ECO:0000256" key="7">
    <source>
        <dbReference type="ARBA" id="ARBA00049929"/>
    </source>
</evidence>
<keyword evidence="8" id="KW-0963">Cytoplasm</keyword>
<evidence type="ECO:0000256" key="8">
    <source>
        <dbReference type="HAMAP-Rule" id="MF_00140"/>
    </source>
</evidence>
<comment type="subunit">
    <text evidence="8">Homodimer.</text>
</comment>
<dbReference type="GO" id="GO:0004830">
    <property type="term" value="F:tryptophan-tRNA ligase activity"/>
    <property type="evidence" value="ECO:0007669"/>
    <property type="project" value="UniProtKB-UniRule"/>
</dbReference>
<evidence type="ECO:0000256" key="6">
    <source>
        <dbReference type="ARBA" id="ARBA00023146"/>
    </source>
</evidence>
<dbReference type="Gene3D" id="3.40.50.620">
    <property type="entry name" value="HUPs"/>
    <property type="match status" value="1"/>
</dbReference>
<dbReference type="NCBIfam" id="TIGR00233">
    <property type="entry name" value="trpS"/>
    <property type="match status" value="1"/>
</dbReference>
<organism evidence="10 11">
    <name type="scientific">Candidatus Andersenbacteria bacterium RIFCSPHIGHO2_12_FULL_45_11</name>
    <dbReference type="NCBI Taxonomy" id="1797281"/>
    <lineage>
        <taxon>Bacteria</taxon>
        <taxon>Candidatus Anderseniibacteriota</taxon>
    </lineage>
</organism>
<reference evidence="10 11" key="1">
    <citation type="journal article" date="2016" name="Nat. Commun.">
        <title>Thousands of microbial genomes shed light on interconnected biogeochemical processes in an aquifer system.</title>
        <authorList>
            <person name="Anantharaman K."/>
            <person name="Brown C.T."/>
            <person name="Hug L.A."/>
            <person name="Sharon I."/>
            <person name="Castelle C.J."/>
            <person name="Probst A.J."/>
            <person name="Thomas B.C."/>
            <person name="Singh A."/>
            <person name="Wilkins M.J."/>
            <person name="Karaoz U."/>
            <person name="Brodie E.L."/>
            <person name="Williams K.H."/>
            <person name="Hubbard S.S."/>
            <person name="Banfield J.F."/>
        </authorList>
    </citation>
    <scope>NUCLEOTIDE SEQUENCE [LARGE SCALE GENOMIC DNA]</scope>
</reference>
<comment type="caution">
    <text evidence="10">The sequence shown here is derived from an EMBL/GenBank/DDBJ whole genome shotgun (WGS) entry which is preliminary data.</text>
</comment>
<gene>
    <name evidence="8" type="primary">trpS</name>
    <name evidence="10" type="ORF">A3D99_03165</name>
</gene>
<dbReference type="PRINTS" id="PR01039">
    <property type="entry name" value="TRNASYNTHTRP"/>
</dbReference>
<evidence type="ECO:0000313" key="10">
    <source>
        <dbReference type="EMBL" id="OGY33301.1"/>
    </source>
</evidence>
<dbReference type="PANTHER" id="PTHR43766:SF1">
    <property type="entry name" value="TRYPTOPHAN--TRNA LIGASE, MITOCHONDRIAL"/>
    <property type="match status" value="1"/>
</dbReference>
<evidence type="ECO:0000256" key="4">
    <source>
        <dbReference type="ARBA" id="ARBA00022840"/>
    </source>
</evidence>
<keyword evidence="3 8" id="KW-0547">Nucleotide-binding</keyword>
<comment type="subcellular location">
    <subcellularLocation>
        <location evidence="8">Cytoplasm</location>
    </subcellularLocation>
</comment>
<dbReference type="FunFam" id="1.10.240.10:FF:000002">
    <property type="entry name" value="Tryptophan--tRNA ligase"/>
    <property type="match status" value="1"/>
</dbReference>
<feature type="short sequence motif" description="'KMSKS' region" evidence="8">
    <location>
        <begin position="202"/>
        <end position="206"/>
    </location>
</feature>
<evidence type="ECO:0000256" key="3">
    <source>
        <dbReference type="ARBA" id="ARBA00022741"/>
    </source>
</evidence>
<dbReference type="Gene3D" id="1.10.240.10">
    <property type="entry name" value="Tyrosyl-Transfer RNA Synthetase"/>
    <property type="match status" value="1"/>
</dbReference>
<feature type="binding site" evidence="8">
    <location>
        <position position="142"/>
    </location>
    <ligand>
        <name>L-tryptophan</name>
        <dbReference type="ChEBI" id="CHEBI:57912"/>
    </ligand>
</feature>
<dbReference type="EMBL" id="MHHR01000032">
    <property type="protein sequence ID" value="OGY33301.1"/>
    <property type="molecule type" value="Genomic_DNA"/>
</dbReference>
<comment type="similarity">
    <text evidence="1 8 9">Belongs to the class-I aminoacyl-tRNA synthetase family.</text>
</comment>
<dbReference type="GO" id="GO:0006436">
    <property type="term" value="P:tryptophanyl-tRNA aminoacylation"/>
    <property type="evidence" value="ECO:0007669"/>
    <property type="project" value="UniProtKB-UniRule"/>
</dbReference>
<dbReference type="EC" id="6.1.1.2" evidence="8"/>
<feature type="binding site" evidence="8">
    <location>
        <begin position="16"/>
        <end position="18"/>
    </location>
    <ligand>
        <name>ATP</name>
        <dbReference type="ChEBI" id="CHEBI:30616"/>
    </ligand>
</feature>
<dbReference type="Pfam" id="PF00579">
    <property type="entry name" value="tRNA-synt_1b"/>
    <property type="match status" value="1"/>
</dbReference>